<dbReference type="Proteomes" id="UP000670475">
    <property type="component" value="Unassembled WGS sequence"/>
</dbReference>
<reference evidence="2" key="1">
    <citation type="submission" date="2021-03" db="EMBL/GenBank/DDBJ databases">
        <title>Whole genome sequence of Streptomyces bomunensis MMS17-BM035.</title>
        <authorList>
            <person name="Lee J.H."/>
        </authorList>
    </citation>
    <scope>NUCLEOTIDE SEQUENCE</scope>
    <source>
        <strain evidence="2">MMS17-BM035</strain>
    </source>
</reference>
<comment type="caution">
    <text evidence="2">The sequence shown here is derived from an EMBL/GenBank/DDBJ whole genome shotgun (WGS) entry which is preliminary data.</text>
</comment>
<dbReference type="GO" id="GO:0032259">
    <property type="term" value="P:methylation"/>
    <property type="evidence" value="ECO:0007669"/>
    <property type="project" value="UniProtKB-KW"/>
</dbReference>
<keyword evidence="2" id="KW-0808">Transferase</keyword>
<evidence type="ECO:0000313" key="2">
    <source>
        <dbReference type="EMBL" id="MBP0456079.1"/>
    </source>
</evidence>
<dbReference type="Gene3D" id="3.40.50.150">
    <property type="entry name" value="Vaccinia Virus protein VP39"/>
    <property type="match status" value="1"/>
</dbReference>
<dbReference type="RefSeq" id="WP_209337862.1">
    <property type="nucleotide sequence ID" value="NZ_JAGIQL010000002.1"/>
</dbReference>
<dbReference type="PANTHER" id="PTHR45036">
    <property type="entry name" value="METHYLTRANSFERASE LIKE 7B"/>
    <property type="match status" value="1"/>
</dbReference>
<dbReference type="SUPFAM" id="SSF53335">
    <property type="entry name" value="S-adenosyl-L-methionine-dependent methyltransferases"/>
    <property type="match status" value="1"/>
</dbReference>
<keyword evidence="3" id="KW-1185">Reference proteome</keyword>
<dbReference type="EMBL" id="JAGIQL010000002">
    <property type="protein sequence ID" value="MBP0456079.1"/>
    <property type="molecule type" value="Genomic_DNA"/>
</dbReference>
<keyword evidence="2" id="KW-0489">Methyltransferase</keyword>
<dbReference type="InterPro" id="IPR052356">
    <property type="entry name" value="Thiol_S-MT"/>
</dbReference>
<feature type="domain" description="Methyltransferase type 11" evidence="1">
    <location>
        <begin position="49"/>
        <end position="143"/>
    </location>
</feature>
<evidence type="ECO:0000313" key="3">
    <source>
        <dbReference type="Proteomes" id="UP000670475"/>
    </source>
</evidence>
<evidence type="ECO:0000259" key="1">
    <source>
        <dbReference type="Pfam" id="PF08241"/>
    </source>
</evidence>
<protein>
    <submittedName>
        <fullName evidence="2">Class I SAM-dependent methyltransferase</fullName>
    </submittedName>
</protein>
<dbReference type="Pfam" id="PF08241">
    <property type="entry name" value="Methyltransf_11"/>
    <property type="match status" value="1"/>
</dbReference>
<sequence>MDTDATATRQELQHPRFARQYLKLAVQADRRGGVAHRRRLLDGLTGRVLEVGAGQGSNFPHYPDAVTEVVAVEPDDTLRAAALRAATKASATVTVVAGHCGELPITDSGFDAVVFSLVLCSVPGQAAALAEGSRVLRRGGQLRFYEHVRSPHRVGGLLEDAITPLWRRIGGGCHPNRDTEAAIRAAGFTIEAIDHFGFAPSPLMPRTSHIIGTATKPRA</sequence>
<dbReference type="AlphaFoldDB" id="A0A940M786"/>
<dbReference type="InterPro" id="IPR029063">
    <property type="entry name" value="SAM-dependent_MTases_sf"/>
</dbReference>
<dbReference type="GO" id="GO:0008757">
    <property type="term" value="F:S-adenosylmethionine-dependent methyltransferase activity"/>
    <property type="evidence" value="ECO:0007669"/>
    <property type="project" value="InterPro"/>
</dbReference>
<accession>A0A940M786</accession>
<proteinExistence type="predicted"/>
<dbReference type="CDD" id="cd02440">
    <property type="entry name" value="AdoMet_MTases"/>
    <property type="match status" value="1"/>
</dbReference>
<name>A0A940M786_9ACTN</name>
<gene>
    <name evidence="2" type="ORF">JFN87_00995</name>
</gene>
<organism evidence="2 3">
    <name type="scientific">Streptomyces montanisoli</name>
    <dbReference type="NCBI Taxonomy" id="2798581"/>
    <lineage>
        <taxon>Bacteria</taxon>
        <taxon>Bacillati</taxon>
        <taxon>Actinomycetota</taxon>
        <taxon>Actinomycetes</taxon>
        <taxon>Kitasatosporales</taxon>
        <taxon>Streptomycetaceae</taxon>
        <taxon>Streptomyces</taxon>
    </lineage>
</organism>
<dbReference type="InterPro" id="IPR013216">
    <property type="entry name" value="Methyltransf_11"/>
</dbReference>
<dbReference type="PANTHER" id="PTHR45036:SF1">
    <property type="entry name" value="METHYLTRANSFERASE LIKE 7A"/>
    <property type="match status" value="1"/>
</dbReference>